<accession>A0A109BKS7</accession>
<dbReference type="AlphaFoldDB" id="A0A109BKS7"/>
<feature type="compositionally biased region" description="Low complexity" evidence="2">
    <location>
        <begin position="124"/>
        <end position="141"/>
    </location>
</feature>
<gene>
    <name evidence="3" type="ORF">APY04_0930</name>
</gene>
<evidence type="ECO:0000256" key="1">
    <source>
        <dbReference type="ARBA" id="ARBA00044755"/>
    </source>
</evidence>
<comment type="similarity">
    <text evidence="1">Belongs to the bactofilin family.</text>
</comment>
<name>A0A109BKS7_HYPSL</name>
<sequence>MGLNRPAERSAPSVIGTDLTISGNLVTKGEVQIDGEVQGDIQGTYVVIGEKARITGSVVAEEVVVRGHVMGSVRGRRVMLQASSHVEGDIFHHALAIEQGAFFEGKSRRSADPTGDPQPAKQDAPSSLAGAPLGAAHAPLL</sequence>
<feature type="region of interest" description="Disordered" evidence="2">
    <location>
        <begin position="105"/>
        <end position="141"/>
    </location>
</feature>
<protein>
    <submittedName>
        <fullName evidence="3">Integral membrane protein CcmA involved in cell shape determination</fullName>
    </submittedName>
</protein>
<proteinExistence type="inferred from homology"/>
<evidence type="ECO:0000313" key="4">
    <source>
        <dbReference type="Proteomes" id="UP000059074"/>
    </source>
</evidence>
<keyword evidence="4" id="KW-1185">Reference proteome</keyword>
<evidence type="ECO:0000256" key="2">
    <source>
        <dbReference type="SAM" id="MobiDB-lite"/>
    </source>
</evidence>
<dbReference type="STRING" id="121290.APY04_0930"/>
<comment type="caution">
    <text evidence="3">The sequence shown here is derived from an EMBL/GenBank/DDBJ whole genome shotgun (WGS) entry which is preliminary data.</text>
</comment>
<dbReference type="PANTHER" id="PTHR35024:SF4">
    <property type="entry name" value="POLYMER-FORMING CYTOSKELETAL PROTEIN"/>
    <property type="match status" value="1"/>
</dbReference>
<dbReference type="PATRIC" id="fig|121290.4.peg.3034"/>
<reference evidence="3 4" key="1">
    <citation type="submission" date="2015-10" db="EMBL/GenBank/DDBJ databases">
        <title>Transcriptomic analysis of a linuron degrading triple-species bacterial consortium.</title>
        <authorList>
            <person name="Albers P."/>
        </authorList>
    </citation>
    <scope>NUCLEOTIDE SEQUENCE [LARGE SCALE GENOMIC DNA]</scope>
    <source>
        <strain evidence="3 4">WDL6</strain>
    </source>
</reference>
<dbReference type="RefSeq" id="WP_068460135.1">
    <property type="nucleotide sequence ID" value="NZ_LMTR01000031.1"/>
</dbReference>
<dbReference type="InterPro" id="IPR007607">
    <property type="entry name" value="BacA/B"/>
</dbReference>
<evidence type="ECO:0000313" key="3">
    <source>
        <dbReference type="EMBL" id="KWT70486.1"/>
    </source>
</evidence>
<dbReference type="EMBL" id="LMTR01000031">
    <property type="protein sequence ID" value="KWT70486.1"/>
    <property type="molecule type" value="Genomic_DNA"/>
</dbReference>
<dbReference type="PANTHER" id="PTHR35024">
    <property type="entry name" value="HYPOTHETICAL CYTOSOLIC PROTEIN"/>
    <property type="match status" value="1"/>
</dbReference>
<organism evidence="3 4">
    <name type="scientific">Hyphomicrobium sulfonivorans</name>
    <dbReference type="NCBI Taxonomy" id="121290"/>
    <lineage>
        <taxon>Bacteria</taxon>
        <taxon>Pseudomonadati</taxon>
        <taxon>Pseudomonadota</taxon>
        <taxon>Alphaproteobacteria</taxon>
        <taxon>Hyphomicrobiales</taxon>
        <taxon>Hyphomicrobiaceae</taxon>
        <taxon>Hyphomicrobium</taxon>
    </lineage>
</organism>
<dbReference type="Proteomes" id="UP000059074">
    <property type="component" value="Unassembled WGS sequence"/>
</dbReference>
<dbReference type="Pfam" id="PF04519">
    <property type="entry name" value="Bactofilin"/>
    <property type="match status" value="1"/>
</dbReference>